<name>A0A445C8B2_ARAHY</name>
<protein>
    <recommendedName>
        <fullName evidence="3">Transposase MuDR plant domain-containing protein</fullName>
    </recommendedName>
</protein>
<accession>A0A445C8B2</accession>
<sequence length="181" mass="20975">MIKLYVEFEKHMRLDVVDKELNIDEIRDIAWKEDNNNNEEEFEANFEINDGDETNNQMVQNEVNAVVNQHPFGEDNVVVEVSEISIQMEFGYRESMISGIKSYTISKGIDYTVYESVPQTFYTKYNGYDMIVDDIRPLVEAGPSIKVKSIIAEVQSRFNYNVSYRKAWLAKLKSGAKIFSD</sequence>
<evidence type="ECO:0000313" key="1">
    <source>
        <dbReference type="EMBL" id="RYR47170.1"/>
    </source>
</evidence>
<keyword evidence="2" id="KW-1185">Reference proteome</keyword>
<evidence type="ECO:0000313" key="2">
    <source>
        <dbReference type="Proteomes" id="UP000289738"/>
    </source>
</evidence>
<gene>
    <name evidence="1" type="ORF">Ahy_A07g033115</name>
</gene>
<organism evidence="1 2">
    <name type="scientific">Arachis hypogaea</name>
    <name type="common">Peanut</name>
    <dbReference type="NCBI Taxonomy" id="3818"/>
    <lineage>
        <taxon>Eukaryota</taxon>
        <taxon>Viridiplantae</taxon>
        <taxon>Streptophyta</taxon>
        <taxon>Embryophyta</taxon>
        <taxon>Tracheophyta</taxon>
        <taxon>Spermatophyta</taxon>
        <taxon>Magnoliopsida</taxon>
        <taxon>eudicotyledons</taxon>
        <taxon>Gunneridae</taxon>
        <taxon>Pentapetalae</taxon>
        <taxon>rosids</taxon>
        <taxon>fabids</taxon>
        <taxon>Fabales</taxon>
        <taxon>Fabaceae</taxon>
        <taxon>Papilionoideae</taxon>
        <taxon>50 kb inversion clade</taxon>
        <taxon>dalbergioids sensu lato</taxon>
        <taxon>Dalbergieae</taxon>
        <taxon>Pterocarpus clade</taxon>
        <taxon>Arachis</taxon>
    </lineage>
</organism>
<dbReference type="EMBL" id="SDMP01000007">
    <property type="protein sequence ID" value="RYR47170.1"/>
    <property type="molecule type" value="Genomic_DNA"/>
</dbReference>
<dbReference type="AlphaFoldDB" id="A0A445C8B2"/>
<evidence type="ECO:0008006" key="3">
    <source>
        <dbReference type="Google" id="ProtNLM"/>
    </source>
</evidence>
<dbReference type="Proteomes" id="UP000289738">
    <property type="component" value="Chromosome A07"/>
</dbReference>
<comment type="caution">
    <text evidence="1">The sequence shown here is derived from an EMBL/GenBank/DDBJ whole genome shotgun (WGS) entry which is preliminary data.</text>
</comment>
<reference evidence="1 2" key="1">
    <citation type="submission" date="2019-01" db="EMBL/GenBank/DDBJ databases">
        <title>Sequencing of cultivated peanut Arachis hypogaea provides insights into genome evolution and oil improvement.</title>
        <authorList>
            <person name="Chen X."/>
        </authorList>
    </citation>
    <scope>NUCLEOTIDE SEQUENCE [LARGE SCALE GENOMIC DNA]</scope>
    <source>
        <strain evidence="2">cv. Fuhuasheng</strain>
        <tissue evidence="1">Leaves</tissue>
    </source>
</reference>
<proteinExistence type="predicted"/>